<proteinExistence type="predicted"/>
<evidence type="ECO:0008006" key="4">
    <source>
        <dbReference type="Google" id="ProtNLM"/>
    </source>
</evidence>
<dbReference type="AlphaFoldDB" id="A0A9P6TAI6"/>
<evidence type="ECO:0000313" key="2">
    <source>
        <dbReference type="EMBL" id="KAG0145236.1"/>
    </source>
</evidence>
<evidence type="ECO:0000256" key="1">
    <source>
        <dbReference type="SAM" id="SignalP"/>
    </source>
</evidence>
<accession>A0A9P6TAI6</accession>
<gene>
    <name evidence="2" type="ORF">CROQUDRAFT_133861</name>
</gene>
<sequence>MLKGSLIAFLVLALVCIGINPAGAVTVSSIVKGLTNEAESVSKPNIRINLPNEVTFEVEESHSEDFRKESAFRLHQVMTEFFRNLNNVIVEKLSNQFVNGKFRVNYKSSEQTHVGDKIHHNAQWGNPFHVSLSTSGGQMFDNQALFSASFTLNKVFEIAFSEVKINPPTVRQGKSDNSLTDIVRNTAESWFESVIG</sequence>
<keyword evidence="1" id="KW-0732">Signal</keyword>
<name>A0A9P6TAI6_9BASI</name>
<dbReference type="EMBL" id="MU167280">
    <property type="protein sequence ID" value="KAG0145236.1"/>
    <property type="molecule type" value="Genomic_DNA"/>
</dbReference>
<feature type="signal peptide" evidence="1">
    <location>
        <begin position="1"/>
        <end position="24"/>
    </location>
</feature>
<reference evidence="2" key="1">
    <citation type="submission" date="2013-11" db="EMBL/GenBank/DDBJ databases">
        <title>Genome sequence of the fusiform rust pathogen reveals effectors for host alternation and coevolution with pine.</title>
        <authorList>
            <consortium name="DOE Joint Genome Institute"/>
            <person name="Smith K."/>
            <person name="Pendleton A."/>
            <person name="Kubisiak T."/>
            <person name="Anderson C."/>
            <person name="Salamov A."/>
            <person name="Aerts A."/>
            <person name="Riley R."/>
            <person name="Clum A."/>
            <person name="Lindquist E."/>
            <person name="Ence D."/>
            <person name="Campbell M."/>
            <person name="Kronenberg Z."/>
            <person name="Feau N."/>
            <person name="Dhillon B."/>
            <person name="Hamelin R."/>
            <person name="Burleigh J."/>
            <person name="Smith J."/>
            <person name="Yandell M."/>
            <person name="Nelson C."/>
            <person name="Grigoriev I."/>
            <person name="Davis J."/>
        </authorList>
    </citation>
    <scope>NUCLEOTIDE SEQUENCE</scope>
    <source>
        <strain evidence="2">G11</strain>
    </source>
</reference>
<keyword evidence="3" id="KW-1185">Reference proteome</keyword>
<comment type="caution">
    <text evidence="2">The sequence shown here is derived from an EMBL/GenBank/DDBJ whole genome shotgun (WGS) entry which is preliminary data.</text>
</comment>
<protein>
    <recommendedName>
        <fullName evidence="4">Secreted protein</fullName>
    </recommendedName>
</protein>
<dbReference type="Proteomes" id="UP000886653">
    <property type="component" value="Unassembled WGS sequence"/>
</dbReference>
<evidence type="ECO:0000313" key="3">
    <source>
        <dbReference type="Proteomes" id="UP000886653"/>
    </source>
</evidence>
<organism evidence="2 3">
    <name type="scientific">Cronartium quercuum f. sp. fusiforme G11</name>
    <dbReference type="NCBI Taxonomy" id="708437"/>
    <lineage>
        <taxon>Eukaryota</taxon>
        <taxon>Fungi</taxon>
        <taxon>Dikarya</taxon>
        <taxon>Basidiomycota</taxon>
        <taxon>Pucciniomycotina</taxon>
        <taxon>Pucciniomycetes</taxon>
        <taxon>Pucciniales</taxon>
        <taxon>Coleosporiaceae</taxon>
        <taxon>Cronartium</taxon>
    </lineage>
</organism>
<feature type="chain" id="PRO_5040262520" description="Secreted protein" evidence="1">
    <location>
        <begin position="25"/>
        <end position="196"/>
    </location>
</feature>